<reference evidence="2" key="2">
    <citation type="journal article" date="2024" name="Plant">
        <title>Genomic evolution and insights into agronomic trait innovations of Sesamum species.</title>
        <authorList>
            <person name="Miao H."/>
            <person name="Wang L."/>
            <person name="Qu L."/>
            <person name="Liu H."/>
            <person name="Sun Y."/>
            <person name="Le M."/>
            <person name="Wang Q."/>
            <person name="Wei S."/>
            <person name="Zheng Y."/>
            <person name="Lin W."/>
            <person name="Duan Y."/>
            <person name="Cao H."/>
            <person name="Xiong S."/>
            <person name="Wang X."/>
            <person name="Wei L."/>
            <person name="Li C."/>
            <person name="Ma Q."/>
            <person name="Ju M."/>
            <person name="Zhao R."/>
            <person name="Li G."/>
            <person name="Mu C."/>
            <person name="Tian Q."/>
            <person name="Mei H."/>
            <person name="Zhang T."/>
            <person name="Gao T."/>
            <person name="Zhang H."/>
        </authorList>
    </citation>
    <scope>NUCLEOTIDE SEQUENCE</scope>
    <source>
        <strain evidence="2">KEN1</strain>
    </source>
</reference>
<organism evidence="2">
    <name type="scientific">Sesamum latifolium</name>
    <dbReference type="NCBI Taxonomy" id="2727402"/>
    <lineage>
        <taxon>Eukaryota</taxon>
        <taxon>Viridiplantae</taxon>
        <taxon>Streptophyta</taxon>
        <taxon>Embryophyta</taxon>
        <taxon>Tracheophyta</taxon>
        <taxon>Spermatophyta</taxon>
        <taxon>Magnoliopsida</taxon>
        <taxon>eudicotyledons</taxon>
        <taxon>Gunneridae</taxon>
        <taxon>Pentapetalae</taxon>
        <taxon>asterids</taxon>
        <taxon>lamiids</taxon>
        <taxon>Lamiales</taxon>
        <taxon>Pedaliaceae</taxon>
        <taxon>Sesamum</taxon>
    </lineage>
</organism>
<evidence type="ECO:0000256" key="1">
    <source>
        <dbReference type="SAM" id="MobiDB-lite"/>
    </source>
</evidence>
<dbReference type="EMBL" id="JACGWN010000002">
    <property type="protein sequence ID" value="KAL0458897.1"/>
    <property type="molecule type" value="Genomic_DNA"/>
</dbReference>
<dbReference type="InterPro" id="IPR053057">
    <property type="entry name" value="XLG_GTP-binding"/>
</dbReference>
<comment type="caution">
    <text evidence="2">The sequence shown here is derived from an EMBL/GenBank/DDBJ whole genome shotgun (WGS) entry which is preliminary data.</text>
</comment>
<dbReference type="PANTHER" id="PTHR36486:SF2">
    <property type="entry name" value="OS01G0977800 PROTEIN"/>
    <property type="match status" value="1"/>
</dbReference>
<name>A0AAW2Y038_9LAMI</name>
<protein>
    <submittedName>
        <fullName evidence="2">Uncharacterized protein</fullName>
    </submittedName>
</protein>
<feature type="compositionally biased region" description="Basic and acidic residues" evidence="1">
    <location>
        <begin position="210"/>
        <end position="223"/>
    </location>
</feature>
<feature type="compositionally biased region" description="Polar residues" evidence="1">
    <location>
        <begin position="32"/>
        <end position="41"/>
    </location>
</feature>
<sequence>MGDKATLAKAKMELEELYLGVPNESVNLTFQDLAQVRQQNAEQKRPSPSPSPVVKKSPSPLAKLPSLDFNKAFEMEDSSRATHSNYYSHHDLHHHRRPQDSHKAMPMATTTITGGLRRPTCGRDHKAMPMATMTIVPMQTATMIILIITEVCGRVYCRQCVSMGMGDMPEGRKCIECLGRRFSQRYIQKAGNVGCCMGYSSTVKQQELKWAEKGPRRSGENRYNHSMMASRSRSPVAPATPSRPHSASMNPPSFVKNSPYLPYSPTSHHPLPF</sequence>
<dbReference type="AlphaFoldDB" id="A0AAW2Y038"/>
<feature type="region of interest" description="Disordered" evidence="1">
    <location>
        <begin position="210"/>
        <end position="273"/>
    </location>
</feature>
<evidence type="ECO:0000313" key="2">
    <source>
        <dbReference type="EMBL" id="KAL0458897.1"/>
    </source>
</evidence>
<proteinExistence type="predicted"/>
<gene>
    <name evidence="2" type="ORF">Slati_0516900</name>
</gene>
<dbReference type="PANTHER" id="PTHR36486">
    <property type="entry name" value="OS01G0977800 PROTEIN"/>
    <property type="match status" value="1"/>
</dbReference>
<reference evidence="2" key="1">
    <citation type="submission" date="2020-06" db="EMBL/GenBank/DDBJ databases">
        <authorList>
            <person name="Li T."/>
            <person name="Hu X."/>
            <person name="Zhang T."/>
            <person name="Song X."/>
            <person name="Zhang H."/>
            <person name="Dai N."/>
            <person name="Sheng W."/>
            <person name="Hou X."/>
            <person name="Wei L."/>
        </authorList>
    </citation>
    <scope>NUCLEOTIDE SEQUENCE</scope>
    <source>
        <strain evidence="2">KEN1</strain>
        <tissue evidence="2">Leaf</tissue>
    </source>
</reference>
<feature type="region of interest" description="Disordered" evidence="1">
    <location>
        <begin position="32"/>
        <end position="62"/>
    </location>
</feature>
<accession>A0AAW2Y038</accession>